<dbReference type="Proteomes" id="UP000095517">
    <property type="component" value="Unassembled WGS sequence"/>
</dbReference>
<reference evidence="3 4" key="1">
    <citation type="submission" date="2015-09" db="EMBL/GenBank/DDBJ databases">
        <authorList>
            <consortium name="Pathogen Informatics"/>
        </authorList>
    </citation>
    <scope>NUCLEOTIDE SEQUENCE [LARGE SCALE GENOMIC DNA]</scope>
    <source>
        <strain evidence="3 4">2789STDY5608840</strain>
    </source>
</reference>
<evidence type="ECO:0000259" key="2">
    <source>
        <dbReference type="Pfam" id="PF24880"/>
    </source>
</evidence>
<feature type="domain" description="DUF7738" evidence="2">
    <location>
        <begin position="85"/>
        <end position="193"/>
    </location>
</feature>
<keyword evidence="1" id="KW-0732">Signal</keyword>
<evidence type="ECO:0000256" key="1">
    <source>
        <dbReference type="SAM" id="SignalP"/>
    </source>
</evidence>
<evidence type="ECO:0000313" key="3">
    <source>
        <dbReference type="EMBL" id="CUO12717.1"/>
    </source>
</evidence>
<feature type="chain" id="PRO_5008019201" description="DUF7738 domain-containing protein" evidence="1">
    <location>
        <begin position="28"/>
        <end position="279"/>
    </location>
</feature>
<name>A0A174CIG0_9BACE</name>
<gene>
    <name evidence="3" type="ORF">ERS852397_01418</name>
</gene>
<feature type="signal peptide" evidence="1">
    <location>
        <begin position="1"/>
        <end position="27"/>
    </location>
</feature>
<evidence type="ECO:0000313" key="4">
    <source>
        <dbReference type="Proteomes" id="UP000095517"/>
    </source>
</evidence>
<protein>
    <recommendedName>
        <fullName evidence="2">DUF7738 domain-containing protein</fullName>
    </recommendedName>
</protein>
<dbReference type="InterPro" id="IPR056640">
    <property type="entry name" value="DUF7738"/>
</dbReference>
<accession>A0A174CIG0</accession>
<dbReference type="STRING" id="338188.ERS852397_01418"/>
<proteinExistence type="predicted"/>
<dbReference type="Pfam" id="PF24880">
    <property type="entry name" value="DUF7738"/>
    <property type="match status" value="1"/>
</dbReference>
<sequence>MMNKHPFLPAPAAVALWFGLLCLSALSSCTGCSYNHEKAMGSIDNILGKVDALMAKTDSFLEEHLPEEPPIDYEKEGVNREHLFVFTDTTMTYNGKPFMPGMTIGEQCEIFGHYERLAEPGIFIWDSLGIIMVSHDESGKDSVPVSRIMINWNIELDDFLSEENLKWLKNRYPRQYFTGKMIVGGAVLDKGMHIDNFLKKTNLKFNNNPFPLLYYCHLHDWDYTKAPIHSREKYYTYRIRKSEDGNDIENFDIAINSRGFGDPPYEGPEYEKYINVENE</sequence>
<dbReference type="EMBL" id="CYZH01000006">
    <property type="protein sequence ID" value="CUO12717.1"/>
    <property type="molecule type" value="Genomic_DNA"/>
</dbReference>
<dbReference type="PROSITE" id="PS51257">
    <property type="entry name" value="PROKAR_LIPOPROTEIN"/>
    <property type="match status" value="1"/>
</dbReference>
<dbReference type="AlphaFoldDB" id="A0A174CIG0"/>
<organism evidence="3 4">
    <name type="scientific">Bacteroides finegoldii</name>
    <dbReference type="NCBI Taxonomy" id="338188"/>
    <lineage>
        <taxon>Bacteria</taxon>
        <taxon>Pseudomonadati</taxon>
        <taxon>Bacteroidota</taxon>
        <taxon>Bacteroidia</taxon>
        <taxon>Bacteroidales</taxon>
        <taxon>Bacteroidaceae</taxon>
        <taxon>Bacteroides</taxon>
    </lineage>
</organism>